<dbReference type="KEGG" id="pwo:UX70_C0001G0305"/>
<dbReference type="AlphaFoldDB" id="A0A0G4ARU8"/>
<dbReference type="SUPFAM" id="SSF51126">
    <property type="entry name" value="Pectin lyase-like"/>
    <property type="match status" value="1"/>
</dbReference>
<dbReference type="EMBL" id="CP011209">
    <property type="protein sequence ID" value="AKM78030.1"/>
    <property type="molecule type" value="Genomic_DNA"/>
</dbReference>
<organism evidence="2 3">
    <name type="scientific">Candidatus Wolfebacteria bacterium GW2011_GWB1_47_1</name>
    <dbReference type="NCBI Taxonomy" id="1619007"/>
    <lineage>
        <taxon>Bacteria</taxon>
        <taxon>Candidatus Wolfeibacteriota</taxon>
    </lineage>
</organism>
<protein>
    <recommendedName>
        <fullName evidence="4">Right handed beta helix domain-containing protein</fullName>
    </recommendedName>
</protein>
<dbReference type="SMART" id="SM00710">
    <property type="entry name" value="PbH1"/>
    <property type="match status" value="6"/>
</dbReference>
<proteinExistence type="predicted"/>
<dbReference type="Proteomes" id="UP000035656">
    <property type="component" value="Chromosome"/>
</dbReference>
<dbReference type="InterPro" id="IPR011050">
    <property type="entry name" value="Pectin_lyase_fold/virulence"/>
</dbReference>
<accession>A0A0G4ARU8</accession>
<evidence type="ECO:0008006" key="4">
    <source>
        <dbReference type="Google" id="ProtNLM"/>
    </source>
</evidence>
<dbReference type="Gene3D" id="2.60.120.260">
    <property type="entry name" value="Galactose-binding domain-like"/>
    <property type="match status" value="1"/>
</dbReference>
<keyword evidence="1" id="KW-0732">Signal</keyword>
<evidence type="ECO:0000313" key="2">
    <source>
        <dbReference type="EMBL" id="AKM78030.1"/>
    </source>
</evidence>
<reference evidence="2 3" key="1">
    <citation type="journal article" date="2015" name="Nature">
        <title>rRNA introns, odd ribosomes, and small enigmatic genomes across a large radiation of phyla.</title>
        <authorList>
            <person name="Brown C.T."/>
            <person name="Hug L.A."/>
            <person name="Thomas B.C."/>
            <person name="Sharon I."/>
            <person name="Castelle C.J."/>
            <person name="Singh A."/>
            <person name="Wilkins M.J."/>
            <person name="Williams K.H."/>
            <person name="Banfield J.F."/>
        </authorList>
    </citation>
    <scope>NUCLEOTIDE SEQUENCE [LARGE SCALE GENOMIC DNA]</scope>
</reference>
<sequence length="649" mass="70369">MPRQACYVTKMQKQILKLLFLSVFFLMPLFVSADVNTIIPDPANVTACGTLNQAGATYVLQNDVSSEGSCFAIVASGITLDLNGHTVTYDNGTPINIMNGSFEDELAGSWDTVNAQNFLRSAGTYVSPVSVYAGSYALKAITPTPDQVVTSLGTVTLAPNTRYSLSGMVYNRVSDNILMSIEFTDTMKAIQTGITDRGFQYITYEFVTGDSEETYNIALKVTGAAAVGTGAVYFDDIKIQRNRLAGVMVGPVEWRVAWQSRGFDIKNYGGANNTTVKDGSIIQGSGKSDWSHALASESNSVSGHTFSGLNITTNGANSSAILMDSLQNGEIKYNTLAANMPAIKSRDQLDGAVLRADGYNSFIHDNVITNGVQGGILAGTAVGQLPQEIYNNNITLQGRYTNGFAISGNKSIIRNNTINCGSGNNSCRGIFIGSESEVFDNIVEVQDIPRNQEYNGCQGYGTYGIQMESAENSDVYGNVVTANSPNECPATAFRANPQDGSIASINNLIHHNTFIAYASGSARATSLKLSGCDNSMISIYSNTFRTNRRWIYAEFDGMVDGLRLVNNRWETFGSIDEPFYPFENFVWDGSFVKDMVFENNVYGAGDKERFESEFFRKTTVWPEIETLSNFSVIFSDVTAPASPTGLGVM</sequence>
<evidence type="ECO:0000256" key="1">
    <source>
        <dbReference type="SAM" id="SignalP"/>
    </source>
</evidence>
<dbReference type="STRING" id="1619007.UX70_C0001G0305"/>
<dbReference type="InterPro" id="IPR006626">
    <property type="entry name" value="PbH1"/>
</dbReference>
<feature type="chain" id="PRO_5005186632" description="Right handed beta helix domain-containing protein" evidence="1">
    <location>
        <begin position="34"/>
        <end position="649"/>
    </location>
</feature>
<name>A0A0G4ARU8_9BACT</name>
<evidence type="ECO:0000313" key="3">
    <source>
        <dbReference type="Proteomes" id="UP000035656"/>
    </source>
</evidence>
<gene>
    <name evidence="2" type="ORF">UX70_C0001G0305</name>
</gene>
<feature type="signal peptide" evidence="1">
    <location>
        <begin position="1"/>
        <end position="33"/>
    </location>
</feature>